<keyword evidence="2" id="KW-1185">Reference proteome</keyword>
<reference evidence="1 2" key="1">
    <citation type="submission" date="2019-03" db="EMBL/GenBank/DDBJ databases">
        <title>Genomic Encyclopedia of Type Strains, Phase IV (KMG-IV): sequencing the most valuable type-strain genomes for metagenomic binning, comparative biology and taxonomic classification.</title>
        <authorList>
            <person name="Goeker M."/>
        </authorList>
    </citation>
    <scope>NUCLEOTIDE SEQUENCE [LARGE SCALE GENOMIC DNA]</scope>
    <source>
        <strain evidence="1 2">DSM 25894</strain>
    </source>
</reference>
<sequence length="38" mass="4553">MDGTKNTQKPITKEEIDALIKELDRHLKMKKDLKEERE</sequence>
<dbReference type="EMBL" id="SMAN01000039">
    <property type="protein sequence ID" value="TCT14849.1"/>
    <property type="molecule type" value="Genomic_DNA"/>
</dbReference>
<accession>A0A4R3MKF5</accession>
<organism evidence="1 2">
    <name type="scientific">Melghiribacillus thermohalophilus</name>
    <dbReference type="NCBI Taxonomy" id="1324956"/>
    <lineage>
        <taxon>Bacteria</taxon>
        <taxon>Bacillati</taxon>
        <taxon>Bacillota</taxon>
        <taxon>Bacilli</taxon>
        <taxon>Bacillales</taxon>
        <taxon>Bacillaceae</taxon>
        <taxon>Melghiribacillus</taxon>
    </lineage>
</organism>
<gene>
    <name evidence="1" type="ORF">EDD68_1391</name>
</gene>
<evidence type="ECO:0000313" key="2">
    <source>
        <dbReference type="Proteomes" id="UP000294650"/>
    </source>
</evidence>
<name>A0A4R3MKF5_9BACI</name>
<dbReference type="AlphaFoldDB" id="A0A4R3MKF5"/>
<protein>
    <submittedName>
        <fullName evidence="1">Uncharacterized protein</fullName>
    </submittedName>
</protein>
<comment type="caution">
    <text evidence="1">The sequence shown here is derived from an EMBL/GenBank/DDBJ whole genome shotgun (WGS) entry which is preliminary data.</text>
</comment>
<dbReference type="Proteomes" id="UP000294650">
    <property type="component" value="Unassembled WGS sequence"/>
</dbReference>
<evidence type="ECO:0000313" key="1">
    <source>
        <dbReference type="EMBL" id="TCT14849.1"/>
    </source>
</evidence>
<proteinExistence type="predicted"/>